<name>A0A5E7HFI1_PSEFL</name>
<accession>A0A5E7HFI1</accession>
<sequence>MFRTDDNDLAGIPGLFGDGLAHWHAVSRMLRKHWFHLTVKMVVKGRAQEFELMVNDEPKLQQVLQSQDDEVFVKEIQIVTPANMNGGDAWRMEKVESLALGQDSDGDAVSVVTVEGGSIYHDSYRSSLDVTKLTNVRTLYNRNAGRGMH</sequence>
<dbReference type="AlphaFoldDB" id="A0A5E7HFI1"/>
<evidence type="ECO:0000313" key="1">
    <source>
        <dbReference type="EMBL" id="VVO62106.1"/>
    </source>
</evidence>
<proteinExistence type="predicted"/>
<dbReference type="Proteomes" id="UP000326067">
    <property type="component" value="Unassembled WGS sequence"/>
</dbReference>
<gene>
    <name evidence="1" type="ORF">PS847_00853</name>
</gene>
<organism evidence="1 2">
    <name type="scientific">Pseudomonas fluorescens</name>
    <dbReference type="NCBI Taxonomy" id="294"/>
    <lineage>
        <taxon>Bacteria</taxon>
        <taxon>Pseudomonadati</taxon>
        <taxon>Pseudomonadota</taxon>
        <taxon>Gammaproteobacteria</taxon>
        <taxon>Pseudomonadales</taxon>
        <taxon>Pseudomonadaceae</taxon>
        <taxon>Pseudomonas</taxon>
    </lineage>
</organism>
<dbReference type="RefSeq" id="WP_150635253.1">
    <property type="nucleotide sequence ID" value="NZ_CABVIC010000001.1"/>
</dbReference>
<protein>
    <submittedName>
        <fullName evidence="1">Uncharacterized protein</fullName>
    </submittedName>
</protein>
<reference evidence="1 2" key="1">
    <citation type="submission" date="2019-09" db="EMBL/GenBank/DDBJ databases">
        <authorList>
            <person name="Chandra G."/>
            <person name="Truman W A."/>
        </authorList>
    </citation>
    <scope>NUCLEOTIDE SEQUENCE [LARGE SCALE GENOMIC DNA]</scope>
    <source>
        <strain evidence="1">PS847</strain>
    </source>
</reference>
<evidence type="ECO:0000313" key="2">
    <source>
        <dbReference type="Proteomes" id="UP000326067"/>
    </source>
</evidence>
<dbReference type="EMBL" id="CABVIC010000001">
    <property type="protein sequence ID" value="VVO62106.1"/>
    <property type="molecule type" value="Genomic_DNA"/>
</dbReference>